<organism evidence="3">
    <name type="scientific">uncultured Sulfurovum sp</name>
    <dbReference type="NCBI Taxonomy" id="269237"/>
    <lineage>
        <taxon>Bacteria</taxon>
        <taxon>Pseudomonadati</taxon>
        <taxon>Campylobacterota</taxon>
        <taxon>Epsilonproteobacteria</taxon>
        <taxon>Campylobacterales</taxon>
        <taxon>Sulfurovaceae</taxon>
        <taxon>Sulfurovum</taxon>
        <taxon>environmental samples</taxon>
    </lineage>
</organism>
<dbReference type="PROSITE" id="PS50234">
    <property type="entry name" value="VWFA"/>
    <property type="match status" value="1"/>
</dbReference>
<dbReference type="InterPro" id="IPR051266">
    <property type="entry name" value="CLCR"/>
</dbReference>
<evidence type="ECO:0000313" key="3">
    <source>
        <dbReference type="EMBL" id="CAA6811452.1"/>
    </source>
</evidence>
<protein>
    <recommendedName>
        <fullName evidence="2">VWFA domain-containing protein</fullName>
    </recommendedName>
</protein>
<dbReference type="Gene3D" id="3.40.50.410">
    <property type="entry name" value="von Willebrand factor, type A domain"/>
    <property type="match status" value="1"/>
</dbReference>
<dbReference type="AlphaFoldDB" id="A0A6S6SYX8"/>
<dbReference type="Pfam" id="PF13519">
    <property type="entry name" value="VWA_2"/>
    <property type="match status" value="1"/>
</dbReference>
<accession>A0A6S6SYX8</accession>
<name>A0A6S6SYX8_9BACT</name>
<dbReference type="SUPFAM" id="SSF53300">
    <property type="entry name" value="vWA-like"/>
    <property type="match status" value="1"/>
</dbReference>
<sequence length="583" mass="66439">MKQFLFFLLIFNLTFLSAMSKKSSIDEVDDWEYNATSVMEEHSKSMLRQPTSASAPIMRSKNIGLSVGGAKDTNNFKANIDNGYLPKLESITYEGQFYNHYFDTGVGTGECKSLFCPSYSSAKRLNQFSDEEEYFLSVGLNSGIKEDDFKRKKLNLVVVLDISGSMRSKFNAYHYDKVGNKVSHNEQEHKTKMAIANESIVTMLSHLKDDDKVGIALFDHNAYKAKPLRLVGKTDKIAIRNHILELKPRGGTNWSAGYKEGLKLFDEVELSSEYENRIVFLTDAMPNRGELKKNKLFGMAKKASKRGINTTFIGIGVDFNNDLVEYVSRTKGANYFSVHSSKEFSKLLDKEFEYMVTPLVYDLELKLSSSAYTIEAVYGSPESNLATGQIMKVNTLFPSHNDGKATKGGVILLKLKKNKYASNNNFELDVSYTNVEGKTFSNKQDVSFKNKNAYYDNTGIRKAVLVSDYVSVMKNWLIDSRAACNDKVRWVNEQPIEIQKRCMIYPPMHPDFPRISTWERRSCKLNVSNGYQKLFQVFKKSFENEMNSLNDDSLNKELEILNTLLKAKTYFNMGPVDDWQFKN</sequence>
<dbReference type="SMART" id="SM00327">
    <property type="entry name" value="VWA"/>
    <property type="match status" value="1"/>
</dbReference>
<dbReference type="InterPro" id="IPR002035">
    <property type="entry name" value="VWF_A"/>
</dbReference>
<evidence type="ECO:0000256" key="1">
    <source>
        <dbReference type="SAM" id="SignalP"/>
    </source>
</evidence>
<evidence type="ECO:0000259" key="2">
    <source>
        <dbReference type="PROSITE" id="PS50234"/>
    </source>
</evidence>
<dbReference type="InterPro" id="IPR036465">
    <property type="entry name" value="vWFA_dom_sf"/>
</dbReference>
<feature type="domain" description="VWFA" evidence="2">
    <location>
        <begin position="155"/>
        <end position="351"/>
    </location>
</feature>
<feature type="chain" id="PRO_5027922890" description="VWFA domain-containing protein" evidence="1">
    <location>
        <begin position="21"/>
        <end position="583"/>
    </location>
</feature>
<feature type="signal peptide" evidence="1">
    <location>
        <begin position="1"/>
        <end position="20"/>
    </location>
</feature>
<gene>
    <name evidence="3" type="ORF">HELGO_WM4032</name>
</gene>
<proteinExistence type="predicted"/>
<dbReference type="PANTHER" id="PTHR10579">
    <property type="entry name" value="CALCIUM-ACTIVATED CHLORIDE CHANNEL REGULATOR"/>
    <property type="match status" value="1"/>
</dbReference>
<keyword evidence="1" id="KW-0732">Signal</keyword>
<reference evidence="3" key="1">
    <citation type="submission" date="2020-01" db="EMBL/GenBank/DDBJ databases">
        <authorList>
            <person name="Meier V. D."/>
            <person name="Meier V D."/>
        </authorList>
    </citation>
    <scope>NUCLEOTIDE SEQUENCE</scope>
    <source>
        <strain evidence="3">HLG_WM_MAG_05</strain>
    </source>
</reference>
<dbReference type="EMBL" id="CACVAU010000038">
    <property type="protein sequence ID" value="CAA6811452.1"/>
    <property type="molecule type" value="Genomic_DNA"/>
</dbReference>
<dbReference type="PANTHER" id="PTHR10579:SF43">
    <property type="entry name" value="ZINC FINGER (C3HC4-TYPE RING FINGER) FAMILY PROTEIN"/>
    <property type="match status" value="1"/>
</dbReference>